<keyword evidence="2" id="KW-1185">Reference proteome</keyword>
<dbReference type="AlphaFoldDB" id="K9ZGY9"/>
<evidence type="ECO:0000313" key="2">
    <source>
        <dbReference type="Proteomes" id="UP000010474"/>
    </source>
</evidence>
<dbReference type="Proteomes" id="UP000010474">
    <property type="component" value="Chromosome"/>
</dbReference>
<evidence type="ECO:0000313" key="1">
    <source>
        <dbReference type="EMBL" id="AFZ58451.1"/>
    </source>
</evidence>
<dbReference type="STRING" id="272123.Anacy_3035"/>
<reference evidence="2" key="1">
    <citation type="journal article" date="2013" name="Proc. Natl. Acad. Sci. U.S.A.">
        <title>Improving the coverage of the cyanobacterial phylum using diversity-driven genome sequencing.</title>
        <authorList>
            <person name="Shih P.M."/>
            <person name="Wu D."/>
            <person name="Latifi A."/>
            <person name="Axen S.D."/>
            <person name="Fewer D.P."/>
            <person name="Talla E."/>
            <person name="Calteau A."/>
            <person name="Cai F."/>
            <person name="Tandeau de Marsac N."/>
            <person name="Rippka R."/>
            <person name="Herdman M."/>
            <person name="Sivonen K."/>
            <person name="Coursin T."/>
            <person name="Laurent T."/>
            <person name="Goodwin L."/>
            <person name="Nolan M."/>
            <person name="Davenport K.W."/>
            <person name="Han C.S."/>
            <person name="Rubin E.M."/>
            <person name="Eisen J.A."/>
            <person name="Woyke T."/>
            <person name="Gugger M."/>
            <person name="Kerfeld C.A."/>
        </authorList>
    </citation>
    <scope>NUCLEOTIDE SEQUENCE [LARGE SCALE GENOMIC DNA]</scope>
    <source>
        <strain evidence="2">ATCC 27899 / PCC 7122</strain>
    </source>
</reference>
<dbReference type="PATRIC" id="fig|272123.3.peg.3313"/>
<dbReference type="EMBL" id="CP003659">
    <property type="protein sequence ID" value="AFZ58451.1"/>
    <property type="molecule type" value="Genomic_DNA"/>
</dbReference>
<name>K9ZGY9_ANACC</name>
<protein>
    <submittedName>
        <fullName evidence="1">Uncharacterized protein</fullName>
    </submittedName>
</protein>
<dbReference type="HOGENOM" id="CLU_3094882_0_0_3"/>
<dbReference type="KEGG" id="acy:Anacy_3035"/>
<gene>
    <name evidence="1" type="ordered locus">Anacy_3035</name>
</gene>
<proteinExistence type="predicted"/>
<sequence length="51" mass="5830">MMANRNLFPSLKGLESNLSELGFTGFKDIILKYHIWFFGSCYAKLLATLTK</sequence>
<organism evidence="1 2">
    <name type="scientific">Anabaena cylindrica (strain ATCC 27899 / PCC 7122)</name>
    <dbReference type="NCBI Taxonomy" id="272123"/>
    <lineage>
        <taxon>Bacteria</taxon>
        <taxon>Bacillati</taxon>
        <taxon>Cyanobacteriota</taxon>
        <taxon>Cyanophyceae</taxon>
        <taxon>Nostocales</taxon>
        <taxon>Nostocaceae</taxon>
        <taxon>Anabaena</taxon>
    </lineage>
</organism>
<accession>K9ZGY9</accession>